<evidence type="ECO:0000313" key="1">
    <source>
        <dbReference type="EMBL" id="GFY76255.1"/>
    </source>
</evidence>
<name>A0A8X6YNH7_9ARAC</name>
<reference evidence="1" key="1">
    <citation type="submission" date="2020-08" db="EMBL/GenBank/DDBJ databases">
        <title>Multicomponent nature underlies the extraordinary mechanical properties of spider dragline silk.</title>
        <authorList>
            <person name="Kono N."/>
            <person name="Nakamura H."/>
            <person name="Mori M."/>
            <person name="Yoshida Y."/>
            <person name="Ohtoshi R."/>
            <person name="Malay A.D."/>
            <person name="Moran D.A.P."/>
            <person name="Tomita M."/>
            <person name="Numata K."/>
            <person name="Arakawa K."/>
        </authorList>
    </citation>
    <scope>NUCLEOTIDE SEQUENCE</scope>
</reference>
<dbReference type="Proteomes" id="UP000886998">
    <property type="component" value="Unassembled WGS sequence"/>
</dbReference>
<dbReference type="OrthoDB" id="10589456at2759"/>
<sequence>MQKHKREFPNILSCETQEPMFFHNYLHNEIVIVIDDRITPRKENIFEDLKLLNKTIGEKNVFTSSISAASHEKRRLRKSPATTQLFEATKESFVFKKGIGYRDRRLNKG</sequence>
<dbReference type="AlphaFoldDB" id="A0A8X6YNH7"/>
<gene>
    <name evidence="1" type="ORF">TNIN_420921</name>
</gene>
<accession>A0A8X6YNH7</accession>
<dbReference type="EMBL" id="BMAV01021828">
    <property type="protein sequence ID" value="GFY76255.1"/>
    <property type="molecule type" value="Genomic_DNA"/>
</dbReference>
<keyword evidence="2" id="KW-1185">Reference proteome</keyword>
<proteinExistence type="predicted"/>
<evidence type="ECO:0000313" key="2">
    <source>
        <dbReference type="Proteomes" id="UP000886998"/>
    </source>
</evidence>
<organism evidence="1 2">
    <name type="scientific">Trichonephila inaurata madagascariensis</name>
    <dbReference type="NCBI Taxonomy" id="2747483"/>
    <lineage>
        <taxon>Eukaryota</taxon>
        <taxon>Metazoa</taxon>
        <taxon>Ecdysozoa</taxon>
        <taxon>Arthropoda</taxon>
        <taxon>Chelicerata</taxon>
        <taxon>Arachnida</taxon>
        <taxon>Araneae</taxon>
        <taxon>Araneomorphae</taxon>
        <taxon>Entelegynae</taxon>
        <taxon>Araneoidea</taxon>
        <taxon>Nephilidae</taxon>
        <taxon>Trichonephila</taxon>
        <taxon>Trichonephila inaurata</taxon>
    </lineage>
</organism>
<comment type="caution">
    <text evidence="1">The sequence shown here is derived from an EMBL/GenBank/DDBJ whole genome shotgun (WGS) entry which is preliminary data.</text>
</comment>
<protein>
    <submittedName>
        <fullName evidence="1">Uncharacterized protein</fullName>
    </submittedName>
</protein>